<organism evidence="8 9">
    <name type="scientific">Azonexus hydrophilus</name>
    <dbReference type="NCBI Taxonomy" id="418702"/>
    <lineage>
        <taxon>Bacteria</taxon>
        <taxon>Pseudomonadati</taxon>
        <taxon>Pseudomonadota</taxon>
        <taxon>Betaproteobacteria</taxon>
        <taxon>Rhodocyclales</taxon>
        <taxon>Azonexaceae</taxon>
        <taxon>Azonexus</taxon>
    </lineage>
</organism>
<name>A0ABZ2XNC5_9RHOO</name>
<evidence type="ECO:0000259" key="5">
    <source>
        <dbReference type="SMART" id="SM00388"/>
    </source>
</evidence>
<dbReference type="EC" id="2.7.13.3" evidence="2"/>
<dbReference type="InterPro" id="IPR003661">
    <property type="entry name" value="HisK_dim/P_dom"/>
</dbReference>
<dbReference type="SUPFAM" id="SSF47384">
    <property type="entry name" value="Homodimeric domain of signal transducing histidine kinase"/>
    <property type="match status" value="1"/>
</dbReference>
<dbReference type="SMART" id="SM01204">
    <property type="entry name" value="FIST_C"/>
    <property type="match status" value="1"/>
</dbReference>
<keyword evidence="3" id="KW-0175">Coiled coil</keyword>
<accession>A0ABZ2XNC5</accession>
<evidence type="ECO:0000259" key="7">
    <source>
        <dbReference type="SMART" id="SM01204"/>
    </source>
</evidence>
<proteinExistence type="predicted"/>
<sequence length="558" mass="59975">MKQLVHLLSDLESFKQYLGSDEVSGCRATSRACLAQVYSMPDNPSLAAQIAAEIAGSLPGTIVVGASTVGEVAAGRTMTGSTLIILSFFEATRLHVLAGECARGGEYELGQQLAQALGAGSSSFAGILLLATPLSLDVNPLLKGIGQILGTVPVFGGGAGDYAAMNCSWILMGDKTMDQGCIAVALDGSELHIETRTSLGWHPLSKEMQITSVDGLKVLTIDNMPAFDVYRRYIQTEREAEFALTASEFPFLIERNGETFARVPIDTAEDNALLFMADIAAGDRFRIGYGDPARMLETADGIHRFMREFKPQGILVFVCGCRRYLLQEDAELETWPFELSAPTAGFYTYGEFHGHGETLGLLNATLLAVGMREGPPSDALHSRGEAPGPAGKLPSAAVRDPYARQHARVVSSLVRFIDTVTAELEAANRQLARYSSHLEALVDERTAALSIAKEAAEAGSRAKSIFVANLSHELRTPLNGVLGMTDLARRRTVDPKTLNYLDKTSLCARNLLTLINDLLDIANIEGADRVPVRGVRGNQEVMDSGEVGLPVRGSRRTS</sequence>
<gene>
    <name evidence="8" type="ORF">AADV58_07400</name>
</gene>
<evidence type="ECO:0000313" key="9">
    <source>
        <dbReference type="Proteomes" id="UP001479520"/>
    </source>
</evidence>
<evidence type="ECO:0000256" key="2">
    <source>
        <dbReference type="ARBA" id="ARBA00012438"/>
    </source>
</evidence>
<feature type="domain" description="FIST C-domain" evidence="7">
    <location>
        <begin position="226"/>
        <end position="355"/>
    </location>
</feature>
<protein>
    <recommendedName>
        <fullName evidence="2">histidine kinase</fullName>
        <ecNumber evidence="2">2.7.13.3</ecNumber>
    </recommendedName>
</protein>
<dbReference type="SMART" id="SM00897">
    <property type="entry name" value="FIST"/>
    <property type="match status" value="1"/>
</dbReference>
<dbReference type="InterPro" id="IPR019494">
    <property type="entry name" value="FIST_C"/>
</dbReference>
<evidence type="ECO:0000256" key="1">
    <source>
        <dbReference type="ARBA" id="ARBA00000085"/>
    </source>
</evidence>
<feature type="domain" description="Signal transduction histidine kinase dimerisation/phosphoacceptor" evidence="5">
    <location>
        <begin position="462"/>
        <end position="527"/>
    </location>
</feature>
<dbReference type="PANTHER" id="PTHR40252:SF2">
    <property type="entry name" value="BLR0328 PROTEIN"/>
    <property type="match status" value="1"/>
</dbReference>
<dbReference type="Gene3D" id="1.10.287.130">
    <property type="match status" value="1"/>
</dbReference>
<dbReference type="Pfam" id="PF08495">
    <property type="entry name" value="FIST"/>
    <property type="match status" value="1"/>
</dbReference>
<dbReference type="RefSeq" id="WP_341744448.1">
    <property type="nucleotide sequence ID" value="NZ_CP151406.1"/>
</dbReference>
<dbReference type="InterPro" id="IPR013702">
    <property type="entry name" value="FIST_domain_N"/>
</dbReference>
<dbReference type="Pfam" id="PF10442">
    <property type="entry name" value="FIST_C"/>
    <property type="match status" value="1"/>
</dbReference>
<evidence type="ECO:0000256" key="4">
    <source>
        <dbReference type="SAM" id="MobiDB-lite"/>
    </source>
</evidence>
<reference evidence="8 9" key="1">
    <citation type="submission" date="2024-04" db="EMBL/GenBank/DDBJ databases">
        <title>Dissimilatory iodate-reducing microorganisms contribute to the enrichment of iodine in groundwater.</title>
        <authorList>
            <person name="Jiang Z."/>
        </authorList>
    </citation>
    <scope>NUCLEOTIDE SEQUENCE [LARGE SCALE GENOMIC DNA]</scope>
    <source>
        <strain evidence="8 9">NCP973</strain>
    </source>
</reference>
<dbReference type="EMBL" id="CP151406">
    <property type="protein sequence ID" value="WZJ22964.1"/>
    <property type="molecule type" value="Genomic_DNA"/>
</dbReference>
<dbReference type="CDD" id="cd00082">
    <property type="entry name" value="HisKA"/>
    <property type="match status" value="1"/>
</dbReference>
<keyword evidence="9" id="KW-1185">Reference proteome</keyword>
<feature type="domain" description="FIST" evidence="6">
    <location>
        <begin position="31"/>
        <end position="225"/>
    </location>
</feature>
<dbReference type="Pfam" id="PF00512">
    <property type="entry name" value="HisKA"/>
    <property type="match status" value="1"/>
</dbReference>
<dbReference type="SMART" id="SM00388">
    <property type="entry name" value="HisKA"/>
    <property type="match status" value="1"/>
</dbReference>
<evidence type="ECO:0000313" key="8">
    <source>
        <dbReference type="EMBL" id="WZJ22964.1"/>
    </source>
</evidence>
<dbReference type="Proteomes" id="UP001479520">
    <property type="component" value="Chromosome"/>
</dbReference>
<comment type="catalytic activity">
    <reaction evidence="1">
        <text>ATP + protein L-histidine = ADP + protein N-phospho-L-histidine.</text>
        <dbReference type="EC" id="2.7.13.3"/>
    </reaction>
</comment>
<feature type="region of interest" description="Disordered" evidence="4">
    <location>
        <begin position="374"/>
        <end position="396"/>
    </location>
</feature>
<dbReference type="PANTHER" id="PTHR40252">
    <property type="entry name" value="BLR0328 PROTEIN"/>
    <property type="match status" value="1"/>
</dbReference>
<evidence type="ECO:0000256" key="3">
    <source>
        <dbReference type="SAM" id="Coils"/>
    </source>
</evidence>
<feature type="coiled-coil region" evidence="3">
    <location>
        <begin position="417"/>
        <end position="444"/>
    </location>
</feature>
<evidence type="ECO:0000259" key="6">
    <source>
        <dbReference type="SMART" id="SM00897"/>
    </source>
</evidence>
<dbReference type="InterPro" id="IPR036097">
    <property type="entry name" value="HisK_dim/P_sf"/>
</dbReference>